<name>A0A0G3BQZ0_9BURK</name>
<sequence>MERDTRSSLFQALAAISLMAGAAAAQAAGPVGRLVVFGDSNVDSGGLFSLTQQHYPAPPRWQGRDSNGPVVSEYVAELLGAQLYSHAVGGATTGTHNVVSASYPQYSRLNGTGLTWQLDEFGQAGGRLVGHEVALLWIGSNDLVGAQRANRSDLDRRIAAARANIELALERLYALGARRIVVATRTPRMTLGSDDDLNGVDLNVAIKAAAVAVKQRTAADIRLYDAYAAIADMIRNPSNYGFTQVSQQCIAVPACVNDVYGDGQAVGETFVHWDSAHKTTRVHRLMAEQLVDLLSRCSGASSTGPARPPWVGYACTAALPD</sequence>
<protein>
    <submittedName>
        <fullName evidence="3">Phospholipase/lecithinase/hemolysin</fullName>
    </submittedName>
</protein>
<dbReference type="Gene3D" id="3.40.50.1110">
    <property type="entry name" value="SGNH hydrolase"/>
    <property type="match status" value="1"/>
</dbReference>
<gene>
    <name evidence="3" type="ORF">AAW51_3722</name>
</gene>
<evidence type="ECO:0000313" key="4">
    <source>
        <dbReference type="Proteomes" id="UP000035352"/>
    </source>
</evidence>
<dbReference type="SUPFAM" id="SSF52266">
    <property type="entry name" value="SGNH hydrolase"/>
    <property type="match status" value="1"/>
</dbReference>
<proteinExistence type="predicted"/>
<dbReference type="KEGG" id="pbh:AAW51_3722"/>
<evidence type="ECO:0000256" key="2">
    <source>
        <dbReference type="SAM" id="SignalP"/>
    </source>
</evidence>
<dbReference type="Pfam" id="PF00657">
    <property type="entry name" value="Lipase_GDSL"/>
    <property type="match status" value="1"/>
</dbReference>
<dbReference type="OrthoDB" id="5292073at2"/>
<feature type="chain" id="PRO_5005183649" evidence="2">
    <location>
        <begin position="28"/>
        <end position="321"/>
    </location>
</feature>
<keyword evidence="1" id="KW-0378">Hydrolase</keyword>
<dbReference type="InterPro" id="IPR036514">
    <property type="entry name" value="SGNH_hydro_sf"/>
</dbReference>
<keyword evidence="2" id="KW-0732">Signal</keyword>
<dbReference type="PANTHER" id="PTHR45648:SF22">
    <property type="entry name" value="GDSL LIPASE_ACYLHYDROLASE FAMILY PROTEIN (AFU_ORTHOLOGUE AFUA_4G14700)"/>
    <property type="match status" value="1"/>
</dbReference>
<dbReference type="AlphaFoldDB" id="A0A0G3BQZ0"/>
<keyword evidence="4" id="KW-1185">Reference proteome</keyword>
<feature type="signal peptide" evidence="2">
    <location>
        <begin position="1"/>
        <end position="27"/>
    </location>
</feature>
<dbReference type="EMBL" id="CP011371">
    <property type="protein sequence ID" value="AKJ30413.1"/>
    <property type="molecule type" value="Genomic_DNA"/>
</dbReference>
<dbReference type="GO" id="GO:0016788">
    <property type="term" value="F:hydrolase activity, acting on ester bonds"/>
    <property type="evidence" value="ECO:0007669"/>
    <property type="project" value="InterPro"/>
</dbReference>
<evidence type="ECO:0000256" key="1">
    <source>
        <dbReference type="ARBA" id="ARBA00022801"/>
    </source>
</evidence>
<dbReference type="InterPro" id="IPR001087">
    <property type="entry name" value="GDSL"/>
</dbReference>
<dbReference type="PANTHER" id="PTHR45648">
    <property type="entry name" value="GDSL LIPASE/ACYLHYDROLASE FAMILY PROTEIN (AFU_ORTHOLOGUE AFUA_4G14700)"/>
    <property type="match status" value="1"/>
</dbReference>
<evidence type="ECO:0000313" key="3">
    <source>
        <dbReference type="EMBL" id="AKJ30413.1"/>
    </source>
</evidence>
<dbReference type="InterPro" id="IPR051058">
    <property type="entry name" value="GDSL_Est/Lipase"/>
</dbReference>
<reference evidence="3 4" key="1">
    <citation type="submission" date="2015-05" db="EMBL/GenBank/DDBJ databases">
        <authorList>
            <person name="Tang B."/>
            <person name="Yu Y."/>
        </authorList>
    </citation>
    <scope>NUCLEOTIDE SEQUENCE [LARGE SCALE GENOMIC DNA]</scope>
    <source>
        <strain evidence="3 4">DSM 7029</strain>
    </source>
</reference>
<organism evidence="3 4">
    <name type="scientific">Caldimonas brevitalea</name>
    <dbReference type="NCBI Taxonomy" id="413882"/>
    <lineage>
        <taxon>Bacteria</taxon>
        <taxon>Pseudomonadati</taxon>
        <taxon>Pseudomonadota</taxon>
        <taxon>Betaproteobacteria</taxon>
        <taxon>Burkholderiales</taxon>
        <taxon>Sphaerotilaceae</taxon>
        <taxon>Caldimonas</taxon>
    </lineage>
</organism>
<accession>A0A0G3BQZ0</accession>
<dbReference type="CDD" id="cd01846">
    <property type="entry name" value="fatty_acyltransferase_like"/>
    <property type="match status" value="1"/>
</dbReference>
<dbReference type="Proteomes" id="UP000035352">
    <property type="component" value="Chromosome"/>
</dbReference>
<dbReference type="RefSeq" id="WP_053013735.1">
    <property type="nucleotide sequence ID" value="NZ_CP011371.1"/>
</dbReference>